<feature type="chain" id="PRO_5046336464" evidence="2">
    <location>
        <begin position="21"/>
        <end position="417"/>
    </location>
</feature>
<dbReference type="Proteomes" id="UP000694865">
    <property type="component" value="Unplaced"/>
</dbReference>
<dbReference type="GeneID" id="100373671"/>
<reference evidence="4" key="1">
    <citation type="submission" date="2025-08" db="UniProtKB">
        <authorList>
            <consortium name="RefSeq"/>
        </authorList>
    </citation>
    <scope>IDENTIFICATION</scope>
    <source>
        <tissue evidence="4">Testes</tissue>
    </source>
</reference>
<evidence type="ECO:0000313" key="3">
    <source>
        <dbReference type="Proteomes" id="UP000694865"/>
    </source>
</evidence>
<keyword evidence="2" id="KW-0732">Signal</keyword>
<feature type="transmembrane region" description="Helical" evidence="1">
    <location>
        <begin position="384"/>
        <end position="405"/>
    </location>
</feature>
<keyword evidence="3" id="KW-1185">Reference proteome</keyword>
<name>A0ABM0MEU6_SACKO</name>
<keyword evidence="1" id="KW-0472">Membrane</keyword>
<evidence type="ECO:0000256" key="1">
    <source>
        <dbReference type="SAM" id="Phobius"/>
    </source>
</evidence>
<proteinExistence type="predicted"/>
<dbReference type="RefSeq" id="XP_006818537.1">
    <property type="nucleotide sequence ID" value="XM_006818474.1"/>
</dbReference>
<sequence length="417" mass="46673">MTRMMGLVLKLLLLFSLVHCHKASPCTPGSKNIGNNTILIPRNIDANVLSGFNLRIGSGSAESMCVAHMQKHTDYMVKIACSGHQRATNTVKYQLSKYEGQFYLDVSNVTHEDNGRFIFWSNNPEKGLLADSEIYVTDNNSPTIKIYGRDGRRSSFHYPMTSENAVDISFTKLEHKLLFTLPPCDVHFPREVEVTLCEGIVSILFMRVSCSTAGQYRLMEAITRGNHVSTNITMLVADTIKVETFITKQPKGGSSDGEIVCVASKQVNRLEWYNGKLLIKEGGIYSLHRSYQTHLTLTVKNVMAFTRGPFSCRAETQCDYYVSKEVVFQELQYSTDQTTTDTLTNTRQEIESTTNVDFSSTINSINGENDSGCASGPLALFNPLSILSLLVLVAENVFIILIIVLRERKRERVKETS</sequence>
<gene>
    <name evidence="4" type="primary">LOC100373671</name>
</gene>
<accession>A0ABM0MEU6</accession>
<evidence type="ECO:0000313" key="4">
    <source>
        <dbReference type="RefSeq" id="XP_006818537.1"/>
    </source>
</evidence>
<evidence type="ECO:0000256" key="2">
    <source>
        <dbReference type="SAM" id="SignalP"/>
    </source>
</evidence>
<keyword evidence="1" id="KW-1133">Transmembrane helix</keyword>
<protein>
    <submittedName>
        <fullName evidence="4">Uncharacterized protein LOC100373671</fullName>
    </submittedName>
</protein>
<organism evidence="3 4">
    <name type="scientific">Saccoglossus kowalevskii</name>
    <name type="common">Acorn worm</name>
    <dbReference type="NCBI Taxonomy" id="10224"/>
    <lineage>
        <taxon>Eukaryota</taxon>
        <taxon>Metazoa</taxon>
        <taxon>Hemichordata</taxon>
        <taxon>Enteropneusta</taxon>
        <taxon>Harrimaniidae</taxon>
        <taxon>Saccoglossus</taxon>
    </lineage>
</organism>
<feature type="signal peptide" evidence="2">
    <location>
        <begin position="1"/>
        <end position="20"/>
    </location>
</feature>
<keyword evidence="1" id="KW-0812">Transmembrane</keyword>